<protein>
    <recommendedName>
        <fullName evidence="6 11">1-acyl-sn-glycerol-3-phosphate acyltransferase</fullName>
        <ecNumber evidence="5 11">2.3.1.51</ecNumber>
    </recommendedName>
</protein>
<evidence type="ECO:0000256" key="8">
    <source>
        <dbReference type="ARBA" id="ARBA00022679"/>
    </source>
</evidence>
<keyword evidence="15" id="KW-1185">Reference proteome</keyword>
<dbReference type="EMBL" id="CAJPVI010000049">
    <property type="protein sequence ID" value="CAG2158770.1"/>
    <property type="molecule type" value="Genomic_DNA"/>
</dbReference>
<keyword evidence="8 11" id="KW-0808">Transferase</keyword>
<feature type="transmembrane region" description="Helical" evidence="12">
    <location>
        <begin position="6"/>
        <end position="27"/>
    </location>
</feature>
<sequence>MVWLRKTALVLHLVRGLLTCAVLFPWLGMESRRRRIREWSRELLRICGVTVEISDSHGPPRGALVVANHISWLDIFVLNAWSPFRFVAKSEIRGWPVIGWLCVQTGTLFIERGKKRDAHRTLHHIADCLLQGDIVCVFPEGTTSDGVSVLPFHSNLLQAAISAGRPIQPVALRYLDKKTGRSTASPAYIDDLSLGDSLNNILRSPPIAARVLPGPEVHHGEGDRRALGVHCRGAIEALLEQDSAMHAEPPERKVGVFL</sequence>
<keyword evidence="7 11" id="KW-0444">Lipid biosynthesis</keyword>
<evidence type="ECO:0000256" key="4">
    <source>
        <dbReference type="ARBA" id="ARBA00008655"/>
    </source>
</evidence>
<dbReference type="Proteomes" id="UP000672657">
    <property type="component" value="Unassembled WGS sequence"/>
</dbReference>
<comment type="pathway">
    <text evidence="3">Lipid metabolism.</text>
</comment>
<dbReference type="RefSeq" id="WP_211957025.1">
    <property type="nucleotide sequence ID" value="NZ_CAJPVI010000049.1"/>
</dbReference>
<evidence type="ECO:0000256" key="1">
    <source>
        <dbReference type="ARBA" id="ARBA00001141"/>
    </source>
</evidence>
<evidence type="ECO:0000313" key="14">
    <source>
        <dbReference type="EMBL" id="CAG2158770.1"/>
    </source>
</evidence>
<evidence type="ECO:0000256" key="5">
    <source>
        <dbReference type="ARBA" id="ARBA00013211"/>
    </source>
</evidence>
<keyword evidence="12" id="KW-1133">Transmembrane helix</keyword>
<dbReference type="EC" id="2.3.1.51" evidence="5 11"/>
<evidence type="ECO:0000256" key="12">
    <source>
        <dbReference type="SAM" id="Phobius"/>
    </source>
</evidence>
<evidence type="ECO:0000256" key="9">
    <source>
        <dbReference type="ARBA" id="ARBA00023098"/>
    </source>
</evidence>
<comment type="pathway">
    <text evidence="2">Phospholipid metabolism; CDP-diacylglycerol biosynthesis; CDP-diacylglycerol from sn-glycerol 3-phosphate: step 2/3.</text>
</comment>
<evidence type="ECO:0000256" key="10">
    <source>
        <dbReference type="ARBA" id="ARBA00023315"/>
    </source>
</evidence>
<dbReference type="PANTHER" id="PTHR10434">
    <property type="entry name" value="1-ACYL-SN-GLYCEROL-3-PHOSPHATE ACYLTRANSFERASE"/>
    <property type="match status" value="1"/>
</dbReference>
<dbReference type="InterPro" id="IPR004552">
    <property type="entry name" value="AGP_acyltrans"/>
</dbReference>
<comment type="caution">
    <text evidence="14">The sequence shown here is derived from an EMBL/GenBank/DDBJ whole genome shotgun (WGS) entry which is preliminary data.</text>
</comment>
<dbReference type="NCBIfam" id="TIGR00530">
    <property type="entry name" value="AGP_acyltrn"/>
    <property type="match status" value="1"/>
</dbReference>
<comment type="domain">
    <text evidence="11">The HXXXXD motif is essential for acyltransferase activity and may constitute the binding site for the phosphate moiety of the glycerol-3-phosphate.</text>
</comment>
<name>A0ABM8TRS4_9BURK</name>
<keyword evidence="12" id="KW-0472">Membrane</keyword>
<organism evidence="14 15">
    <name type="scientific">Cupriavidus numazuensis</name>
    <dbReference type="NCBI Taxonomy" id="221992"/>
    <lineage>
        <taxon>Bacteria</taxon>
        <taxon>Pseudomonadati</taxon>
        <taxon>Pseudomonadota</taxon>
        <taxon>Betaproteobacteria</taxon>
        <taxon>Burkholderiales</taxon>
        <taxon>Burkholderiaceae</taxon>
        <taxon>Cupriavidus</taxon>
    </lineage>
</organism>
<dbReference type="InterPro" id="IPR002123">
    <property type="entry name" value="Plipid/glycerol_acylTrfase"/>
</dbReference>
<evidence type="ECO:0000256" key="11">
    <source>
        <dbReference type="RuleBase" id="RU361267"/>
    </source>
</evidence>
<gene>
    <name evidence="14" type="ORF">LMG26411_06188</name>
</gene>
<keyword evidence="11" id="KW-1208">Phospholipid metabolism</keyword>
<evidence type="ECO:0000256" key="3">
    <source>
        <dbReference type="ARBA" id="ARBA00005189"/>
    </source>
</evidence>
<reference evidence="14 15" key="1">
    <citation type="submission" date="2021-03" db="EMBL/GenBank/DDBJ databases">
        <authorList>
            <person name="Peeters C."/>
        </authorList>
    </citation>
    <scope>NUCLEOTIDE SEQUENCE [LARGE SCALE GENOMIC DNA]</scope>
    <source>
        <strain evidence="14 15">LMG 26411</strain>
    </source>
</reference>
<accession>A0ABM8TRS4</accession>
<dbReference type="Pfam" id="PF01553">
    <property type="entry name" value="Acyltransferase"/>
    <property type="match status" value="1"/>
</dbReference>
<evidence type="ECO:0000313" key="15">
    <source>
        <dbReference type="Proteomes" id="UP000672657"/>
    </source>
</evidence>
<keyword evidence="9 11" id="KW-0443">Lipid metabolism</keyword>
<keyword evidence="11" id="KW-0594">Phospholipid biosynthesis</keyword>
<dbReference type="SMART" id="SM00563">
    <property type="entry name" value="PlsC"/>
    <property type="match status" value="1"/>
</dbReference>
<evidence type="ECO:0000256" key="7">
    <source>
        <dbReference type="ARBA" id="ARBA00022516"/>
    </source>
</evidence>
<proteinExistence type="inferred from homology"/>
<evidence type="ECO:0000256" key="2">
    <source>
        <dbReference type="ARBA" id="ARBA00004728"/>
    </source>
</evidence>
<feature type="domain" description="Phospholipid/glycerol acyltransferase" evidence="13">
    <location>
        <begin position="63"/>
        <end position="175"/>
    </location>
</feature>
<keyword evidence="12" id="KW-0812">Transmembrane</keyword>
<comment type="similarity">
    <text evidence="4 11">Belongs to the 1-acyl-sn-glycerol-3-phosphate acyltransferase family.</text>
</comment>
<dbReference type="PANTHER" id="PTHR10434:SF64">
    <property type="entry name" value="1-ACYL-SN-GLYCEROL-3-PHOSPHATE ACYLTRANSFERASE-RELATED"/>
    <property type="match status" value="1"/>
</dbReference>
<dbReference type="CDD" id="cd07989">
    <property type="entry name" value="LPLAT_AGPAT-like"/>
    <property type="match status" value="1"/>
</dbReference>
<dbReference type="SUPFAM" id="SSF69593">
    <property type="entry name" value="Glycerol-3-phosphate (1)-acyltransferase"/>
    <property type="match status" value="1"/>
</dbReference>
<comment type="catalytic activity">
    <reaction evidence="1 11">
        <text>a 1-acyl-sn-glycero-3-phosphate + an acyl-CoA = a 1,2-diacyl-sn-glycero-3-phosphate + CoA</text>
        <dbReference type="Rhea" id="RHEA:19709"/>
        <dbReference type="ChEBI" id="CHEBI:57287"/>
        <dbReference type="ChEBI" id="CHEBI:57970"/>
        <dbReference type="ChEBI" id="CHEBI:58342"/>
        <dbReference type="ChEBI" id="CHEBI:58608"/>
        <dbReference type="EC" id="2.3.1.51"/>
    </reaction>
</comment>
<keyword evidence="10 11" id="KW-0012">Acyltransferase</keyword>
<evidence type="ECO:0000259" key="13">
    <source>
        <dbReference type="SMART" id="SM00563"/>
    </source>
</evidence>
<evidence type="ECO:0000256" key="6">
    <source>
        <dbReference type="ARBA" id="ARBA00016139"/>
    </source>
</evidence>